<evidence type="ECO:0000313" key="1">
    <source>
        <dbReference type="EMBL" id="WNL35187.1"/>
    </source>
</evidence>
<organism evidence="1">
    <name type="scientific">Arcobacter sp. AZ-2023</name>
    <dbReference type="NCBI Taxonomy" id="3074453"/>
    <lineage>
        <taxon>Bacteria</taxon>
        <taxon>Pseudomonadati</taxon>
        <taxon>Campylobacterota</taxon>
        <taxon>Epsilonproteobacteria</taxon>
        <taxon>Campylobacterales</taxon>
        <taxon>Arcobacteraceae</taxon>
        <taxon>Arcobacter</taxon>
    </lineage>
</organism>
<dbReference type="AlphaFoldDB" id="A0AA96DX28"/>
<proteinExistence type="predicted"/>
<name>A0AA96DX28_9BACT</name>
<protein>
    <submittedName>
        <fullName evidence="1">Uncharacterized protein</fullName>
    </submittedName>
</protein>
<accession>A0AA96DX28</accession>
<reference evidence="1" key="1">
    <citation type="submission" date="2023-09" db="EMBL/GenBank/DDBJ databases">
        <title>Arcobacter tbilisiensis sp. nov. isolated from chicken meat in Tbilisi, Georgia.</title>
        <authorList>
            <person name="Matthias R."/>
            <person name="Zautner A.E."/>
        </authorList>
    </citation>
    <scope>NUCLEOTIDE SEQUENCE</scope>
    <source>
        <strain evidence="1">LEO 65</strain>
    </source>
</reference>
<sequence length="361" mass="44785">MNIFNVEKNVKQIYYKYFYQNCENRTFKSFVFYPIVLGKFSKNPELIDYLDIFKQLENTYDKKDYIIDDIHKFRFMTKFDDKYFEALNVFLLILEEFEKKEFFFNGYDKDKINLNLNFLIDYYQQKKYDLKSEEEFSKYNLIEINKYRKLHWQEARIIDEKYEITFDIKFITKKVYLKIFDLFKMNHFKLSFYPDCLNIKNYIDNSIMIFDEKEYGKKYNIDEIKKINLKENVKFVDYKIENKLYIKLVENELTFEEIQKDIKVFDDLNIIYTKVVHIIFLIEDETLYIEHIDLEYIFYTLDEYIERFDNDNFEQKGSRYKRQKIFKIDNAKINLVENLYDLVYNSLDNKNLVDEYFEMIN</sequence>
<dbReference type="EMBL" id="CP134842">
    <property type="protein sequence ID" value="WNL35187.1"/>
    <property type="molecule type" value="Genomic_DNA"/>
</dbReference>
<gene>
    <name evidence="1" type="ORF">RMQ66_05655</name>
</gene>